<dbReference type="EMBL" id="CACVAQ010000279">
    <property type="protein sequence ID" value="CAA6819927.1"/>
    <property type="molecule type" value="Genomic_DNA"/>
</dbReference>
<evidence type="ECO:0008006" key="2">
    <source>
        <dbReference type="Google" id="ProtNLM"/>
    </source>
</evidence>
<reference evidence="1" key="1">
    <citation type="submission" date="2020-01" db="EMBL/GenBank/DDBJ databases">
        <authorList>
            <person name="Meier V. D."/>
            <person name="Meier V D."/>
        </authorList>
    </citation>
    <scope>NUCLEOTIDE SEQUENCE</scope>
    <source>
        <strain evidence="1">HLG_WM_MAG_10</strain>
    </source>
</reference>
<name>A0A6S6TPA6_9BACT</name>
<evidence type="ECO:0000313" key="1">
    <source>
        <dbReference type="EMBL" id="CAA6819927.1"/>
    </source>
</evidence>
<accession>A0A6S6TPA6</accession>
<dbReference type="InterPro" id="IPR006311">
    <property type="entry name" value="TAT_signal"/>
</dbReference>
<dbReference type="InterPro" id="IPR010869">
    <property type="entry name" value="DUF1501"/>
</dbReference>
<dbReference type="PANTHER" id="PTHR43737">
    <property type="entry name" value="BLL7424 PROTEIN"/>
    <property type="match status" value="1"/>
</dbReference>
<sequence>MKNISRRQFVKHSSLATAGTLLLPRFLNAFDQKSIQNNKNRKLVVVQFSGGNDGLNAIVPYTNDVYYKSRPNIAVPSNKVLKATDNLGFNPKLKVLQNLYDSGDVCIINNIGYPDPDRSHFRSMDIWHTASASNEFLSTGWLGRYLDGNCTNCQNPHHAIEVNDALSLALKGAQMNGFAMKNPTQLKNTTRSKIVQAVAKHHHDHEHEENVAYLYKTLANTISSADYIYEKSKIYSSKTAYPKGQLGKELKQVAELIISETDTQIYYVTLGGFDTHNNQVNKQERLLQGYSEAMSAFVKDLKQNDKWDDTLVMTFSEFGRRVAENGSRGTDHGAGNNLYLMGGKLKKQGFYNEGPDLMHLEKGDIKYTVDFRNVYATILKDWLKTDDQAVLQKTFKSLGFI</sequence>
<dbReference type="AlphaFoldDB" id="A0A6S6TPA6"/>
<proteinExistence type="predicted"/>
<gene>
    <name evidence="1" type="ORF">HELGO_WM17899</name>
</gene>
<dbReference type="Pfam" id="PF07394">
    <property type="entry name" value="DUF1501"/>
    <property type="match status" value="1"/>
</dbReference>
<organism evidence="1">
    <name type="scientific">uncultured Aureispira sp</name>
    <dbReference type="NCBI Taxonomy" id="1331704"/>
    <lineage>
        <taxon>Bacteria</taxon>
        <taxon>Pseudomonadati</taxon>
        <taxon>Bacteroidota</taxon>
        <taxon>Saprospiria</taxon>
        <taxon>Saprospirales</taxon>
        <taxon>Saprospiraceae</taxon>
        <taxon>Aureispira</taxon>
        <taxon>environmental samples</taxon>
    </lineage>
</organism>
<dbReference type="PROSITE" id="PS51318">
    <property type="entry name" value="TAT"/>
    <property type="match status" value="1"/>
</dbReference>
<dbReference type="PANTHER" id="PTHR43737:SF1">
    <property type="entry name" value="DUF1501 DOMAIN-CONTAINING PROTEIN"/>
    <property type="match status" value="1"/>
</dbReference>
<protein>
    <recommendedName>
        <fullName evidence="2">Twin-arginine translocation pathway signal</fullName>
    </recommendedName>
</protein>